<dbReference type="Gene3D" id="2.40.50.1020">
    <property type="entry name" value="LytTr DNA-binding domain"/>
    <property type="match status" value="1"/>
</dbReference>
<evidence type="ECO:0000259" key="2">
    <source>
        <dbReference type="PROSITE" id="PS50930"/>
    </source>
</evidence>
<dbReference type="Pfam" id="PF04397">
    <property type="entry name" value="LytTR"/>
    <property type="match status" value="1"/>
</dbReference>
<dbReference type="InterPro" id="IPR007492">
    <property type="entry name" value="LytTR_DNA-bd_dom"/>
</dbReference>
<dbReference type="PANTHER" id="PTHR37299">
    <property type="entry name" value="TRANSCRIPTIONAL REGULATOR-RELATED"/>
    <property type="match status" value="1"/>
</dbReference>
<evidence type="ECO:0000313" key="3">
    <source>
        <dbReference type="EMBL" id="PVM92712.1"/>
    </source>
</evidence>
<dbReference type="Proteomes" id="UP000245073">
    <property type="component" value="Unassembled WGS sequence"/>
</dbReference>
<name>A0A2T9K9R1_9CAUL</name>
<dbReference type="GO" id="GO:0003677">
    <property type="term" value="F:DNA binding"/>
    <property type="evidence" value="ECO:0007669"/>
    <property type="project" value="InterPro"/>
</dbReference>
<feature type="transmembrane region" description="Helical" evidence="1">
    <location>
        <begin position="93"/>
        <end position="114"/>
    </location>
</feature>
<comment type="caution">
    <text evidence="3">The sequence shown here is derived from an EMBL/GenBank/DDBJ whole genome shotgun (WGS) entry which is preliminary data.</text>
</comment>
<keyword evidence="1" id="KW-0812">Transmembrane</keyword>
<dbReference type="InterPro" id="IPR046947">
    <property type="entry name" value="LytR-like"/>
</dbReference>
<sequence>MDAGDPAGANDAMVLPRLLPRLDRLSGPGWLGAGFLYWLALVCALEPGNLAAASTPPPWLREVIRLLAAGALGAAATPAVLALAGAGNRARAVGVLALAFGLIIVSCLLEAWLLDGHALPSLHGIWQELAANFVLLVFGLSVSLGFVLLVRRDRAQPARLVFSERGRTLVIHPHDIEWIESQGNYQAIRACGVTHLVRQTLEDLEGRLDSDRFVRIHRRTIVAVSGVRTLAALSNGDAELTMADGQVLRVARGRRARLSEALARFA</sequence>
<keyword evidence="4" id="KW-1185">Reference proteome</keyword>
<feature type="transmembrane region" description="Helical" evidence="1">
    <location>
        <begin position="63"/>
        <end position="86"/>
    </location>
</feature>
<gene>
    <name evidence="3" type="ORF">DDF67_04910</name>
</gene>
<reference evidence="3 4" key="1">
    <citation type="submission" date="2018-04" db="EMBL/GenBank/DDBJ databases">
        <title>The genome sequence of Caulobacter sp. 744.</title>
        <authorList>
            <person name="Gao J."/>
            <person name="Sun J."/>
        </authorList>
    </citation>
    <scope>NUCLEOTIDE SEQUENCE [LARGE SCALE GENOMIC DNA]</scope>
    <source>
        <strain evidence="3 4">774</strain>
    </source>
</reference>
<dbReference type="EMBL" id="QDKQ01000024">
    <property type="protein sequence ID" value="PVM92712.1"/>
    <property type="molecule type" value="Genomic_DNA"/>
</dbReference>
<feature type="transmembrane region" description="Helical" evidence="1">
    <location>
        <begin position="30"/>
        <end position="51"/>
    </location>
</feature>
<keyword evidence="1" id="KW-0472">Membrane</keyword>
<accession>A0A2T9K9R1</accession>
<dbReference type="SMART" id="SM00850">
    <property type="entry name" value="LytTR"/>
    <property type="match status" value="1"/>
</dbReference>
<feature type="domain" description="HTH LytTR-type" evidence="2">
    <location>
        <begin position="160"/>
        <end position="264"/>
    </location>
</feature>
<dbReference type="PANTHER" id="PTHR37299:SF1">
    <property type="entry name" value="STAGE 0 SPORULATION PROTEIN A HOMOLOG"/>
    <property type="match status" value="1"/>
</dbReference>
<organism evidence="3 4">
    <name type="scientific">Caulobacter endophyticus</name>
    <dbReference type="NCBI Taxonomy" id="2172652"/>
    <lineage>
        <taxon>Bacteria</taxon>
        <taxon>Pseudomonadati</taxon>
        <taxon>Pseudomonadota</taxon>
        <taxon>Alphaproteobacteria</taxon>
        <taxon>Caulobacterales</taxon>
        <taxon>Caulobacteraceae</taxon>
        <taxon>Caulobacter</taxon>
    </lineage>
</organism>
<proteinExistence type="predicted"/>
<evidence type="ECO:0000313" key="4">
    <source>
        <dbReference type="Proteomes" id="UP000245073"/>
    </source>
</evidence>
<keyword evidence="1" id="KW-1133">Transmembrane helix</keyword>
<dbReference type="GO" id="GO:0000156">
    <property type="term" value="F:phosphorelay response regulator activity"/>
    <property type="evidence" value="ECO:0007669"/>
    <property type="project" value="InterPro"/>
</dbReference>
<protein>
    <recommendedName>
        <fullName evidence="2">HTH LytTR-type domain-containing protein</fullName>
    </recommendedName>
</protein>
<dbReference type="AlphaFoldDB" id="A0A2T9K9R1"/>
<feature type="transmembrane region" description="Helical" evidence="1">
    <location>
        <begin position="129"/>
        <end position="150"/>
    </location>
</feature>
<dbReference type="PROSITE" id="PS50930">
    <property type="entry name" value="HTH_LYTTR"/>
    <property type="match status" value="1"/>
</dbReference>
<evidence type="ECO:0000256" key="1">
    <source>
        <dbReference type="SAM" id="Phobius"/>
    </source>
</evidence>